<reference evidence="1 2" key="1">
    <citation type="submission" date="2013-08" db="EMBL/GenBank/DDBJ databases">
        <authorList>
            <person name="Weinstock G."/>
            <person name="Sodergren E."/>
            <person name="Wylie T."/>
            <person name="Fulton L."/>
            <person name="Fulton R."/>
            <person name="Fronick C."/>
            <person name="O'Laughlin M."/>
            <person name="Godfrey J."/>
            <person name="Miner T."/>
            <person name="Herter B."/>
            <person name="Appelbaum E."/>
            <person name="Cordes M."/>
            <person name="Lek S."/>
            <person name="Wollam A."/>
            <person name="Pepin K.H."/>
            <person name="Palsikar V.B."/>
            <person name="Mitreva M."/>
            <person name="Wilson R.K."/>
        </authorList>
    </citation>
    <scope>NUCLEOTIDE SEQUENCE [LARGE SCALE GENOMIC DNA]</scope>
    <source>
        <strain evidence="1 2">ATCC 700627</strain>
    </source>
</reference>
<accession>U2S433</accession>
<gene>
    <name evidence="1" type="ORF">HMPREF1983_01086</name>
</gene>
<protein>
    <submittedName>
        <fullName evidence="1">Uncharacterized protein</fullName>
    </submittedName>
</protein>
<dbReference type="AlphaFoldDB" id="U2S433"/>
<name>U2S433_9BACL</name>
<evidence type="ECO:0000313" key="1">
    <source>
        <dbReference type="EMBL" id="ERK57537.1"/>
    </source>
</evidence>
<dbReference type="Proteomes" id="UP000016637">
    <property type="component" value="Unassembled WGS sequence"/>
</dbReference>
<organism evidence="1 2">
    <name type="scientific">Gemella bergeri ATCC 700627</name>
    <dbReference type="NCBI Taxonomy" id="1321820"/>
    <lineage>
        <taxon>Bacteria</taxon>
        <taxon>Bacillati</taxon>
        <taxon>Bacillota</taxon>
        <taxon>Bacilli</taxon>
        <taxon>Bacillales</taxon>
        <taxon>Gemellaceae</taxon>
        <taxon>Gemella</taxon>
    </lineage>
</organism>
<dbReference type="HOGENOM" id="CLU_2464627_0_0_9"/>
<comment type="caution">
    <text evidence="1">The sequence shown here is derived from an EMBL/GenBank/DDBJ whole genome shotgun (WGS) entry which is preliminary data.</text>
</comment>
<keyword evidence="2" id="KW-1185">Reference proteome</keyword>
<dbReference type="eggNOG" id="ENOG50302NR">
    <property type="taxonomic scope" value="Bacteria"/>
</dbReference>
<dbReference type="EMBL" id="AWVP01000065">
    <property type="protein sequence ID" value="ERK57537.1"/>
    <property type="molecule type" value="Genomic_DNA"/>
</dbReference>
<dbReference type="PATRIC" id="fig|1321820.3.peg.1056"/>
<evidence type="ECO:0000313" key="2">
    <source>
        <dbReference type="Proteomes" id="UP000016637"/>
    </source>
</evidence>
<sequence>MELIGTIFSVMTIEESEDREDSFYIYEHEPLVDYKVEILEILDEKAHIKCNGTLIVDGYADPYIKEKFEIDSWVPVIESVEDWEKYKL</sequence>
<proteinExistence type="predicted"/>